<reference evidence="3" key="1">
    <citation type="submission" date="2018-05" db="EMBL/GenBank/DDBJ databases">
        <authorList>
            <person name="Lanie J.A."/>
            <person name="Ng W.-L."/>
            <person name="Kazmierczak K.M."/>
            <person name="Andrzejewski T.M."/>
            <person name="Davidsen T.M."/>
            <person name="Wayne K.J."/>
            <person name="Tettelin H."/>
            <person name="Glass J.I."/>
            <person name="Rusch D."/>
            <person name="Podicherti R."/>
            <person name="Tsui H.-C.T."/>
            <person name="Winkler M.E."/>
        </authorList>
    </citation>
    <scope>NUCLEOTIDE SEQUENCE</scope>
</reference>
<dbReference type="InterPro" id="IPR012340">
    <property type="entry name" value="NA-bd_OB-fold"/>
</dbReference>
<dbReference type="Gene3D" id="2.40.50.140">
    <property type="entry name" value="Nucleic acid-binding proteins"/>
    <property type="match status" value="1"/>
</dbReference>
<keyword evidence="2" id="KW-0472">Membrane</keyword>
<gene>
    <name evidence="3" type="ORF">METZ01_LOCUS64158</name>
</gene>
<evidence type="ECO:0000256" key="1">
    <source>
        <dbReference type="ARBA" id="ARBA00004370"/>
    </source>
</evidence>
<protein>
    <recommendedName>
        <fullName evidence="4">Cytochrome c-type biogenesis protein CcmE</fullName>
    </recommendedName>
</protein>
<dbReference type="GO" id="GO:0017003">
    <property type="term" value="P:protein-heme linkage"/>
    <property type="evidence" value="ECO:0007669"/>
    <property type="project" value="InterPro"/>
</dbReference>
<proteinExistence type="predicted"/>
<comment type="subcellular location">
    <subcellularLocation>
        <location evidence="1">Membrane</location>
    </subcellularLocation>
</comment>
<evidence type="ECO:0008006" key="4">
    <source>
        <dbReference type="Google" id="ProtNLM"/>
    </source>
</evidence>
<dbReference type="InterPro" id="IPR004329">
    <property type="entry name" value="CcmE"/>
</dbReference>
<dbReference type="SUPFAM" id="SSF82093">
    <property type="entry name" value="Heme chaperone CcmE"/>
    <property type="match status" value="1"/>
</dbReference>
<dbReference type="GO" id="GO:0005886">
    <property type="term" value="C:plasma membrane"/>
    <property type="evidence" value="ECO:0007669"/>
    <property type="project" value="InterPro"/>
</dbReference>
<name>A0A381T6E8_9ZZZZ</name>
<dbReference type="EMBL" id="UINC01004040">
    <property type="protein sequence ID" value="SVA11304.1"/>
    <property type="molecule type" value="Genomic_DNA"/>
</dbReference>
<dbReference type="AlphaFoldDB" id="A0A381T6E8"/>
<evidence type="ECO:0000313" key="3">
    <source>
        <dbReference type="EMBL" id="SVA11304.1"/>
    </source>
</evidence>
<dbReference type="Pfam" id="PF03100">
    <property type="entry name" value="CcmE"/>
    <property type="match status" value="1"/>
</dbReference>
<evidence type="ECO:0000256" key="2">
    <source>
        <dbReference type="ARBA" id="ARBA00023136"/>
    </source>
</evidence>
<dbReference type="InterPro" id="IPR036127">
    <property type="entry name" value="CcmE-like_sf"/>
</dbReference>
<dbReference type="GO" id="GO:0020037">
    <property type="term" value="F:heme binding"/>
    <property type="evidence" value="ECO:0007669"/>
    <property type="project" value="InterPro"/>
</dbReference>
<organism evidence="3">
    <name type="scientific">marine metagenome</name>
    <dbReference type="NCBI Taxonomy" id="408172"/>
    <lineage>
        <taxon>unclassified sequences</taxon>
        <taxon>metagenomes</taxon>
        <taxon>ecological metagenomes</taxon>
    </lineage>
</organism>
<dbReference type="GO" id="GO:0017004">
    <property type="term" value="P:cytochrome complex assembly"/>
    <property type="evidence" value="ECO:0007669"/>
    <property type="project" value="InterPro"/>
</dbReference>
<accession>A0A381T6E8</accession>
<sequence>MSHKAIRIGITSVVLALAFSGLLWSTLSEGTEYYKHVDEVTGDLAAWQDKNLQVHGFVVNESIMRRPDSLDYRFEIENNGEVIKAEYSGIVPDTFKSGAEVVVKGRLGVDGFVVAPNGVMAKCPSKYEPKAGSVPPGANVSSGQ</sequence>